<evidence type="ECO:0000313" key="2">
    <source>
        <dbReference type="Proteomes" id="UP001335648"/>
    </source>
</evidence>
<keyword evidence="2" id="KW-1185">Reference proteome</keyword>
<sequence>MAKNNVYTVYQWEYNMTLYRCLVHKHIEVYRACFGPRGLLSPPNPLWRIKQRASCSAGGWGALGGGHAAIGLSKVTLGKSWLHICSQAWHPDPRPAVPGSCPPRCRALTGRGERRLVYGEGGGGRR</sequence>
<dbReference type="EMBL" id="JAULUE010002049">
    <property type="protein sequence ID" value="KAK5906535.1"/>
    <property type="molecule type" value="Genomic_DNA"/>
</dbReference>
<gene>
    <name evidence="1" type="ORF">CesoFtcFv8_004474</name>
</gene>
<dbReference type="AlphaFoldDB" id="A0AAN8CMH6"/>
<evidence type="ECO:0000313" key="1">
    <source>
        <dbReference type="EMBL" id="KAK5906535.1"/>
    </source>
</evidence>
<dbReference type="Proteomes" id="UP001335648">
    <property type="component" value="Unassembled WGS sequence"/>
</dbReference>
<protein>
    <submittedName>
        <fullName evidence="1">Uncharacterized protein</fullName>
    </submittedName>
</protein>
<organism evidence="1 2">
    <name type="scientific">Champsocephalus esox</name>
    <name type="common">pike icefish</name>
    <dbReference type="NCBI Taxonomy" id="159716"/>
    <lineage>
        <taxon>Eukaryota</taxon>
        <taxon>Metazoa</taxon>
        <taxon>Chordata</taxon>
        <taxon>Craniata</taxon>
        <taxon>Vertebrata</taxon>
        <taxon>Euteleostomi</taxon>
        <taxon>Actinopterygii</taxon>
        <taxon>Neopterygii</taxon>
        <taxon>Teleostei</taxon>
        <taxon>Neoteleostei</taxon>
        <taxon>Acanthomorphata</taxon>
        <taxon>Eupercaria</taxon>
        <taxon>Perciformes</taxon>
        <taxon>Notothenioidei</taxon>
        <taxon>Channichthyidae</taxon>
        <taxon>Champsocephalus</taxon>
    </lineage>
</organism>
<comment type="caution">
    <text evidence="1">The sequence shown here is derived from an EMBL/GenBank/DDBJ whole genome shotgun (WGS) entry which is preliminary data.</text>
</comment>
<reference evidence="1 2" key="1">
    <citation type="journal article" date="2023" name="Mol. Biol. Evol.">
        <title>Genomics of Secondarily Temperate Adaptation in the Only Non-Antarctic Icefish.</title>
        <authorList>
            <person name="Rivera-Colon A.G."/>
            <person name="Rayamajhi N."/>
            <person name="Minhas B.F."/>
            <person name="Madrigal G."/>
            <person name="Bilyk K.T."/>
            <person name="Yoon V."/>
            <person name="Hune M."/>
            <person name="Gregory S."/>
            <person name="Cheng C.H.C."/>
            <person name="Catchen J.M."/>
        </authorList>
    </citation>
    <scope>NUCLEOTIDE SEQUENCE [LARGE SCALE GENOMIC DNA]</scope>
    <source>
        <strain evidence="1">JC2023a</strain>
    </source>
</reference>
<accession>A0AAN8CMH6</accession>
<proteinExistence type="predicted"/>
<name>A0AAN8CMH6_9TELE</name>